<reference evidence="2 3" key="1">
    <citation type="journal article" date="2024" name="G3 (Bethesda)">
        <title>Genome assembly of Hibiscus sabdariffa L. provides insights into metabolisms of medicinal natural products.</title>
        <authorList>
            <person name="Kim T."/>
        </authorList>
    </citation>
    <scope>NUCLEOTIDE SEQUENCE [LARGE SCALE GENOMIC DNA]</scope>
    <source>
        <strain evidence="2">TK-2024</strain>
        <tissue evidence="2">Old leaves</tissue>
    </source>
</reference>
<protein>
    <submittedName>
        <fullName evidence="2">Uncharacterized protein</fullName>
    </submittedName>
</protein>
<feature type="signal peptide" evidence="1">
    <location>
        <begin position="1"/>
        <end position="19"/>
    </location>
</feature>
<evidence type="ECO:0000313" key="3">
    <source>
        <dbReference type="Proteomes" id="UP001396334"/>
    </source>
</evidence>
<feature type="chain" id="PRO_5046146603" evidence="1">
    <location>
        <begin position="20"/>
        <end position="123"/>
    </location>
</feature>
<proteinExistence type="predicted"/>
<organism evidence="2 3">
    <name type="scientific">Hibiscus sabdariffa</name>
    <name type="common">roselle</name>
    <dbReference type="NCBI Taxonomy" id="183260"/>
    <lineage>
        <taxon>Eukaryota</taxon>
        <taxon>Viridiplantae</taxon>
        <taxon>Streptophyta</taxon>
        <taxon>Embryophyta</taxon>
        <taxon>Tracheophyta</taxon>
        <taxon>Spermatophyta</taxon>
        <taxon>Magnoliopsida</taxon>
        <taxon>eudicotyledons</taxon>
        <taxon>Gunneridae</taxon>
        <taxon>Pentapetalae</taxon>
        <taxon>rosids</taxon>
        <taxon>malvids</taxon>
        <taxon>Malvales</taxon>
        <taxon>Malvaceae</taxon>
        <taxon>Malvoideae</taxon>
        <taxon>Hibiscus</taxon>
    </lineage>
</organism>
<dbReference type="Proteomes" id="UP001396334">
    <property type="component" value="Unassembled WGS sequence"/>
</dbReference>
<name>A0ABR2QL47_9ROSI</name>
<evidence type="ECO:0000313" key="2">
    <source>
        <dbReference type="EMBL" id="KAK9001410.1"/>
    </source>
</evidence>
<evidence type="ECO:0000256" key="1">
    <source>
        <dbReference type="SAM" id="SignalP"/>
    </source>
</evidence>
<keyword evidence="3" id="KW-1185">Reference proteome</keyword>
<keyword evidence="1" id="KW-0732">Signal</keyword>
<dbReference type="EMBL" id="JBBPBN010000036">
    <property type="protein sequence ID" value="KAK9001410.1"/>
    <property type="molecule type" value="Genomic_DNA"/>
</dbReference>
<sequence>MVQCLLISLLVYFFEPTQENPAGIAQEFDTSSPTTLPESPREGVKIPICRERHNSSCNYGMHSQSHSYIPGYIFRTDITRDRDSHRTIRRGSLRLVHRRLKHIHILCSKDSEGTIKHPILSIS</sequence>
<gene>
    <name evidence="2" type="ORF">V6N11_083194</name>
</gene>
<accession>A0ABR2QL47</accession>
<comment type="caution">
    <text evidence="2">The sequence shown here is derived from an EMBL/GenBank/DDBJ whole genome shotgun (WGS) entry which is preliminary data.</text>
</comment>